<dbReference type="AlphaFoldDB" id="A0A699YGQ6"/>
<dbReference type="SUPFAM" id="SSF52047">
    <property type="entry name" value="RNI-like"/>
    <property type="match status" value="1"/>
</dbReference>
<dbReference type="Pfam" id="PF13516">
    <property type="entry name" value="LRR_6"/>
    <property type="match status" value="4"/>
</dbReference>
<evidence type="ECO:0000313" key="6">
    <source>
        <dbReference type="Proteomes" id="UP000485058"/>
    </source>
</evidence>
<keyword evidence="2" id="KW-0963">Cytoplasm</keyword>
<organism evidence="5 6">
    <name type="scientific">Haematococcus lacustris</name>
    <name type="common">Green alga</name>
    <name type="synonym">Haematococcus pluvialis</name>
    <dbReference type="NCBI Taxonomy" id="44745"/>
    <lineage>
        <taxon>Eukaryota</taxon>
        <taxon>Viridiplantae</taxon>
        <taxon>Chlorophyta</taxon>
        <taxon>core chlorophytes</taxon>
        <taxon>Chlorophyceae</taxon>
        <taxon>CS clade</taxon>
        <taxon>Chlamydomonadales</taxon>
        <taxon>Haematococcaceae</taxon>
        <taxon>Haematococcus</taxon>
    </lineage>
</organism>
<comment type="caution">
    <text evidence="5">The sequence shown here is derived from an EMBL/GenBank/DDBJ whole genome shotgun (WGS) entry which is preliminary data.</text>
</comment>
<evidence type="ECO:0000256" key="2">
    <source>
        <dbReference type="ARBA" id="ARBA00022490"/>
    </source>
</evidence>
<dbReference type="InterPro" id="IPR001611">
    <property type="entry name" value="Leu-rich_rpt"/>
</dbReference>
<dbReference type="GO" id="GO:0005930">
    <property type="term" value="C:axoneme"/>
    <property type="evidence" value="ECO:0007669"/>
    <property type="project" value="UniProtKB-SubCell"/>
</dbReference>
<accession>A0A699YGQ6</accession>
<feature type="compositionally biased region" description="Polar residues" evidence="4">
    <location>
        <begin position="402"/>
        <end position="413"/>
    </location>
</feature>
<feature type="compositionally biased region" description="Polar residues" evidence="4">
    <location>
        <begin position="289"/>
        <end position="313"/>
    </location>
</feature>
<feature type="compositionally biased region" description="Low complexity" evidence="4">
    <location>
        <begin position="414"/>
        <end position="426"/>
    </location>
</feature>
<dbReference type="InterPro" id="IPR052410">
    <property type="entry name" value="DRC5"/>
</dbReference>
<sequence>MLQQQVVDLAGDLASVQALLSSLRKYESNFTPEAKATVQAGRVGKCRLHAAQKSTMPDLAHCRHAPAGAEGGEPAGEELTQLKTKLQAWKLLGTEQQEQLATRLQQLYAEVTGQSGPVDVDAVEQKVDSVMRSVLLSVCGSQDLPPEELEQELGLLEQAVSSDQNVEGNATMLSLALNSLQRLHASQIGGDEGDDSDEEDVIEEEDEDDPFYMPLPSAALKWADEKKFKLLAMPISSDADAASKPMLELADEPCTPERRALEVNVHATPGITAADYEPIPLNLQAPRAQSMNGQATTPSLSPSSGRQGGASHSSLREETAALAAPGHTEDAARAGDAVSCSATDGQHSHKEASSTQSSKMHEAVDAFADVNIHQPAVTAPAGETASSQAKSLPKAGDEDSKSLQQQVEQPASRDTTAGPADPDTALAAPADEKQKQFVEFLQGANPGACMFHAQMRLSLDGCRKLAAFLANSSRVRALSLSHNYLGDDGMEIICNGLMQNSSVTSIDLPDNNISDNGCIMLASAIKHNMSLTQLQLSHNKIGDNGAIALAALISSSQSLKKLGLSNNNIGKAGCQAMTEAIRVNQTLKQLQLLPGNPVEEKDAKQMAKALVDYHSSNRKTVNAKEWASKQAREAAATCWHHVLAAKLTWQLQQQGSVASRQAAEHRCVNTSATTLRTAGQGSEICKSSMLGV</sequence>
<dbReference type="SMART" id="SM00368">
    <property type="entry name" value="LRR_RI"/>
    <property type="match status" value="5"/>
</dbReference>
<feature type="region of interest" description="Disordered" evidence="4">
    <location>
        <begin position="378"/>
        <end position="426"/>
    </location>
</feature>
<dbReference type="PANTHER" id="PTHR24107:SF2">
    <property type="entry name" value="NLR FAMILY CARD DOMAIN CONTAINING 3"/>
    <property type="match status" value="1"/>
</dbReference>
<dbReference type="EMBL" id="BLLF01000226">
    <property type="protein sequence ID" value="GFH09337.1"/>
    <property type="molecule type" value="Genomic_DNA"/>
</dbReference>
<keyword evidence="6" id="KW-1185">Reference proteome</keyword>
<comment type="subcellular location">
    <subcellularLocation>
        <location evidence="1">Cytoplasm</location>
        <location evidence="1">Cytoskeleton</location>
        <location evidence="1">Cilium axoneme</location>
    </subcellularLocation>
</comment>
<proteinExistence type="predicted"/>
<dbReference type="PANTHER" id="PTHR24107">
    <property type="entry name" value="YNEIN REGULATORY COMPLEX SUBUNIT 5"/>
    <property type="match status" value="1"/>
</dbReference>
<evidence type="ECO:0000256" key="3">
    <source>
        <dbReference type="ARBA" id="ARBA00023212"/>
    </source>
</evidence>
<protein>
    <submittedName>
        <fullName evidence="5">Uncharacterized protein</fullName>
    </submittedName>
</protein>
<name>A0A699YGQ6_HAELA</name>
<keyword evidence="3" id="KW-0206">Cytoskeleton</keyword>
<evidence type="ECO:0000313" key="5">
    <source>
        <dbReference type="EMBL" id="GFH09337.1"/>
    </source>
</evidence>
<evidence type="ECO:0000256" key="1">
    <source>
        <dbReference type="ARBA" id="ARBA00004430"/>
    </source>
</evidence>
<dbReference type="InterPro" id="IPR032675">
    <property type="entry name" value="LRR_dom_sf"/>
</dbReference>
<feature type="region of interest" description="Disordered" evidence="4">
    <location>
        <begin position="187"/>
        <end position="213"/>
    </location>
</feature>
<dbReference type="Gene3D" id="3.80.10.10">
    <property type="entry name" value="Ribonuclease Inhibitor"/>
    <property type="match status" value="1"/>
</dbReference>
<feature type="region of interest" description="Disordered" evidence="4">
    <location>
        <begin position="289"/>
        <end position="360"/>
    </location>
</feature>
<evidence type="ECO:0000256" key="4">
    <source>
        <dbReference type="SAM" id="MobiDB-lite"/>
    </source>
</evidence>
<reference evidence="5 6" key="1">
    <citation type="submission" date="2020-02" db="EMBL/GenBank/DDBJ databases">
        <title>Draft genome sequence of Haematococcus lacustris strain NIES-144.</title>
        <authorList>
            <person name="Morimoto D."/>
            <person name="Nakagawa S."/>
            <person name="Yoshida T."/>
            <person name="Sawayama S."/>
        </authorList>
    </citation>
    <scope>NUCLEOTIDE SEQUENCE [LARGE SCALE GENOMIC DNA]</scope>
    <source>
        <strain evidence="5 6">NIES-144</strain>
    </source>
</reference>
<gene>
    <name evidence="5" type="ORF">HaLaN_04450</name>
</gene>
<dbReference type="Proteomes" id="UP000485058">
    <property type="component" value="Unassembled WGS sequence"/>
</dbReference>
<feature type="compositionally biased region" description="Acidic residues" evidence="4">
    <location>
        <begin position="191"/>
        <end position="210"/>
    </location>
</feature>